<evidence type="ECO:0000313" key="2">
    <source>
        <dbReference type="Proteomes" id="UP000323337"/>
    </source>
</evidence>
<dbReference type="EMBL" id="VSIV01000068">
    <property type="protein sequence ID" value="TYB34192.1"/>
    <property type="molecule type" value="Genomic_DNA"/>
</dbReference>
<keyword evidence="1" id="KW-0687">Ribonucleoprotein</keyword>
<dbReference type="AlphaFoldDB" id="A0A5D0MP35"/>
<accession>A0A5D0MP35</accession>
<evidence type="ECO:0000313" key="1">
    <source>
        <dbReference type="EMBL" id="TYB34192.1"/>
    </source>
</evidence>
<protein>
    <submittedName>
        <fullName evidence="1">50S ribosomal protein L31</fullName>
    </submittedName>
</protein>
<gene>
    <name evidence="1" type="ORF">FXF49_02815</name>
</gene>
<keyword evidence="1" id="KW-0689">Ribosomal protein</keyword>
<comment type="caution">
    <text evidence="1">The sequence shown here is derived from an EMBL/GenBank/DDBJ whole genome shotgun (WGS) entry which is preliminary data.</text>
</comment>
<reference evidence="1 2" key="1">
    <citation type="submission" date="2019-08" db="EMBL/GenBank/DDBJ databases">
        <title>Genomic characterization of a novel candidate phylum (ARYD3) from a high temperature, high salinity tertiary oil reservoir in north central Oklahoma, USA.</title>
        <authorList>
            <person name="Youssef N.H."/>
            <person name="Yadav A."/>
            <person name="Elshahed M.S."/>
        </authorList>
    </citation>
    <scope>NUCLEOTIDE SEQUENCE [LARGE SCALE GENOMIC DNA]</scope>
    <source>
        <strain evidence="1">ARYD1</strain>
    </source>
</reference>
<organism evidence="1 2">
    <name type="scientific">Flexistipes sinusarabici</name>
    <dbReference type="NCBI Taxonomy" id="2352"/>
    <lineage>
        <taxon>Bacteria</taxon>
        <taxon>Pseudomonadati</taxon>
        <taxon>Deferribacterota</taxon>
        <taxon>Deferribacteres</taxon>
        <taxon>Deferribacterales</taxon>
        <taxon>Flexistipitaceae</taxon>
        <taxon>Flexistipes</taxon>
    </lineage>
</organism>
<feature type="non-terminal residue" evidence="1">
    <location>
        <position position="49"/>
    </location>
</feature>
<name>A0A5D0MP35_FLESI</name>
<dbReference type="GO" id="GO:0005840">
    <property type="term" value="C:ribosome"/>
    <property type="evidence" value="ECO:0007669"/>
    <property type="project" value="UniProtKB-KW"/>
</dbReference>
<sequence length="49" mass="5430">MADASETQLSSAQSADKYVKRINLDKEVLKMKEGIHPEYKDSVIKCACG</sequence>
<proteinExistence type="predicted"/>
<dbReference type="Proteomes" id="UP000323337">
    <property type="component" value="Unassembled WGS sequence"/>
</dbReference>